<dbReference type="InterPro" id="IPR008090">
    <property type="entry name" value="Fe_iron_reduct"/>
</dbReference>
<dbReference type="RefSeq" id="WP_090019184.1">
    <property type="nucleotide sequence ID" value="NZ_FNCE01000003.1"/>
</dbReference>
<dbReference type="NCBIfam" id="TIGR03951">
    <property type="entry name" value="Fe_III_red_FhuF"/>
    <property type="match status" value="1"/>
</dbReference>
<gene>
    <name evidence="2" type="ORF">SAMN05216241_10340</name>
</gene>
<dbReference type="InterPro" id="IPR022770">
    <property type="entry name" value="IucA/IucC-like_C"/>
</dbReference>
<reference evidence="2 3" key="1">
    <citation type="submission" date="2016-10" db="EMBL/GenBank/DDBJ databases">
        <authorList>
            <person name="de Groot N.N."/>
        </authorList>
    </citation>
    <scope>NUCLEOTIDE SEQUENCE [LARGE SCALE GENOMIC DNA]</scope>
    <source>
        <strain evidence="2 3">DSM 25584</strain>
    </source>
</reference>
<keyword evidence="3" id="KW-1185">Reference proteome</keyword>
<dbReference type="EMBL" id="FNCE01000003">
    <property type="protein sequence ID" value="SDF88926.1"/>
    <property type="molecule type" value="Genomic_DNA"/>
</dbReference>
<evidence type="ECO:0000259" key="1">
    <source>
        <dbReference type="Pfam" id="PF06276"/>
    </source>
</evidence>
<dbReference type="AlphaFoldDB" id="A0A1G7PRL5"/>
<accession>A0A1G7PRL5</accession>
<organism evidence="2 3">
    <name type="scientific">Limimonas halophila</name>
    <dbReference type="NCBI Taxonomy" id="1082479"/>
    <lineage>
        <taxon>Bacteria</taxon>
        <taxon>Pseudomonadati</taxon>
        <taxon>Pseudomonadota</taxon>
        <taxon>Alphaproteobacteria</taxon>
        <taxon>Rhodospirillales</taxon>
        <taxon>Rhodovibrionaceae</taxon>
        <taxon>Limimonas</taxon>
    </lineage>
</organism>
<protein>
    <submittedName>
        <fullName evidence="2">Ferric iron reductase protein FhuF</fullName>
    </submittedName>
</protein>
<dbReference type="STRING" id="1082479.SAMN05216241_10340"/>
<proteinExistence type="predicted"/>
<dbReference type="GO" id="GO:0003824">
    <property type="term" value="F:catalytic activity"/>
    <property type="evidence" value="ECO:0007669"/>
    <property type="project" value="UniProtKB-ARBA"/>
</dbReference>
<evidence type="ECO:0000313" key="2">
    <source>
        <dbReference type="EMBL" id="SDF88926.1"/>
    </source>
</evidence>
<name>A0A1G7PRL5_9PROT</name>
<dbReference type="Pfam" id="PF06276">
    <property type="entry name" value="FhuF"/>
    <property type="match status" value="1"/>
</dbReference>
<feature type="domain" description="Aerobactin siderophore biosynthesis IucA/IucC-like C-terminal" evidence="1">
    <location>
        <begin position="72"/>
        <end position="199"/>
    </location>
</feature>
<sequence length="256" mass="26832">MIRQLPHAGPVAVARRLIGPIPPAAAIPVYGMSLAPPARLAGSPLIPDRLEAALAGYAAGWSDPEPRAVATQFSKYWFRAAIPPVVVCAAAGRAAPEVAPDALRVEPDGAGIPFLVAPDDPAIGIAPADGAALMDRLVRGHLEPVVAALAARSGLAPRVFWSNAGNVIAWYLEQLRAQPATADAARALAAHWVEATANPHFDGRNPMSKPVIDTTDAHGRPVRRRRVCCARYLSAELDVCGSCPLSSAPAARRAKR</sequence>
<dbReference type="OrthoDB" id="8993954at2"/>
<evidence type="ECO:0000313" key="3">
    <source>
        <dbReference type="Proteomes" id="UP000199415"/>
    </source>
</evidence>
<dbReference type="Proteomes" id="UP000199415">
    <property type="component" value="Unassembled WGS sequence"/>
</dbReference>